<evidence type="ECO:0000313" key="1">
    <source>
        <dbReference type="EnsemblPlants" id="Solyc09g065490.2.1"/>
    </source>
</evidence>
<evidence type="ECO:0000313" key="2">
    <source>
        <dbReference type="Proteomes" id="UP000004994"/>
    </source>
</evidence>
<reference evidence="1" key="2">
    <citation type="submission" date="2019-01" db="UniProtKB">
        <authorList>
            <consortium name="EnsemblPlants"/>
        </authorList>
    </citation>
    <scope>IDENTIFICATION</scope>
    <source>
        <strain evidence="1">cv. Heinz 1706</strain>
    </source>
</reference>
<name>A0A3Q7I485_SOLLC</name>
<organism evidence="1">
    <name type="scientific">Solanum lycopersicum</name>
    <name type="common">Tomato</name>
    <name type="synonym">Lycopersicon esculentum</name>
    <dbReference type="NCBI Taxonomy" id="4081"/>
    <lineage>
        <taxon>Eukaryota</taxon>
        <taxon>Viridiplantae</taxon>
        <taxon>Streptophyta</taxon>
        <taxon>Embryophyta</taxon>
        <taxon>Tracheophyta</taxon>
        <taxon>Spermatophyta</taxon>
        <taxon>Magnoliopsida</taxon>
        <taxon>eudicotyledons</taxon>
        <taxon>Gunneridae</taxon>
        <taxon>Pentapetalae</taxon>
        <taxon>asterids</taxon>
        <taxon>lamiids</taxon>
        <taxon>Solanales</taxon>
        <taxon>Solanaceae</taxon>
        <taxon>Solanoideae</taxon>
        <taxon>Solaneae</taxon>
        <taxon>Solanum</taxon>
        <taxon>Solanum subgen. Lycopersicon</taxon>
    </lineage>
</organism>
<dbReference type="Gramene" id="Solyc09g065490.2.1">
    <property type="protein sequence ID" value="Solyc09g065490.2.1"/>
    <property type="gene ID" value="Solyc09g065490.2"/>
</dbReference>
<dbReference type="AlphaFoldDB" id="A0A3Q7I485"/>
<protein>
    <submittedName>
        <fullName evidence="1">Uncharacterized protein</fullName>
    </submittedName>
</protein>
<dbReference type="PaxDb" id="4081-Solyc09g065490.1.1"/>
<sequence>MMEIKEDRNDGSLVLVKLGAEAIAESFMSTLC</sequence>
<reference evidence="1" key="1">
    <citation type="journal article" date="2012" name="Nature">
        <title>The tomato genome sequence provides insights into fleshy fruit evolution.</title>
        <authorList>
            <consortium name="Tomato Genome Consortium"/>
        </authorList>
    </citation>
    <scope>NUCLEOTIDE SEQUENCE [LARGE SCALE GENOMIC DNA]</scope>
    <source>
        <strain evidence="1">cv. Heinz 1706</strain>
    </source>
</reference>
<keyword evidence="2" id="KW-1185">Reference proteome</keyword>
<proteinExistence type="predicted"/>
<accession>A0A3Q7I485</accession>
<dbReference type="InParanoid" id="A0A3Q7I485"/>
<dbReference type="Proteomes" id="UP000004994">
    <property type="component" value="Chromosome 9"/>
</dbReference>
<dbReference type="EnsemblPlants" id="Solyc09g065490.2.1">
    <property type="protein sequence ID" value="Solyc09g065490.2.1"/>
    <property type="gene ID" value="Solyc09g065490.2"/>
</dbReference>